<evidence type="ECO:0000313" key="3">
    <source>
        <dbReference type="EMBL" id="MFC3212427.1"/>
    </source>
</evidence>
<protein>
    <submittedName>
        <fullName evidence="3">DUF1835 domain-containing protein</fullName>
    </submittedName>
</protein>
<dbReference type="InterPro" id="IPR014973">
    <property type="entry name" value="DUF1835"/>
</dbReference>
<dbReference type="Pfam" id="PF12395">
    <property type="entry name" value="DUF3658"/>
    <property type="match status" value="1"/>
</dbReference>
<dbReference type="EMBL" id="JBHRUJ010000017">
    <property type="protein sequence ID" value="MFC3212427.1"/>
    <property type="molecule type" value="Genomic_DNA"/>
</dbReference>
<dbReference type="Proteomes" id="UP001595625">
    <property type="component" value="Unassembled WGS sequence"/>
</dbReference>
<evidence type="ECO:0000313" key="4">
    <source>
        <dbReference type="Proteomes" id="UP001595625"/>
    </source>
</evidence>
<feature type="domain" description="DUF1835" evidence="1">
    <location>
        <begin position="3"/>
        <end position="120"/>
    </location>
</feature>
<reference evidence="4" key="1">
    <citation type="journal article" date="2019" name="Int. J. Syst. Evol. Microbiol.">
        <title>The Global Catalogue of Microorganisms (GCM) 10K type strain sequencing project: providing services to taxonomists for standard genome sequencing and annotation.</title>
        <authorList>
            <consortium name="The Broad Institute Genomics Platform"/>
            <consortium name="The Broad Institute Genome Sequencing Center for Infectious Disease"/>
            <person name="Wu L."/>
            <person name="Ma J."/>
        </authorList>
    </citation>
    <scope>NUCLEOTIDE SEQUENCE [LARGE SCALE GENOMIC DNA]</scope>
    <source>
        <strain evidence="4">CCM 320</strain>
    </source>
</reference>
<dbReference type="Pfam" id="PF08874">
    <property type="entry name" value="DUF1835"/>
    <property type="match status" value="1"/>
</dbReference>
<evidence type="ECO:0000259" key="2">
    <source>
        <dbReference type="Pfam" id="PF12395"/>
    </source>
</evidence>
<organism evidence="3 4">
    <name type="scientific">Planomicrobium okeanokoites</name>
    <name type="common">Planococcus okeanokoites</name>
    <name type="synonym">Flavobacterium okeanokoites</name>
    <dbReference type="NCBI Taxonomy" id="244"/>
    <lineage>
        <taxon>Bacteria</taxon>
        <taxon>Bacillati</taxon>
        <taxon>Bacillota</taxon>
        <taxon>Bacilli</taxon>
        <taxon>Bacillales</taxon>
        <taxon>Caryophanaceae</taxon>
        <taxon>Planomicrobium</taxon>
    </lineage>
</organism>
<evidence type="ECO:0000259" key="1">
    <source>
        <dbReference type="Pfam" id="PF08874"/>
    </source>
</evidence>
<keyword evidence="4" id="KW-1185">Reference proteome</keyword>
<comment type="caution">
    <text evidence="3">The sequence shown here is derived from an EMBL/GenBank/DDBJ whole genome shotgun (WGS) entry which is preliminary data.</text>
</comment>
<feature type="domain" description="DUF3658" evidence="2">
    <location>
        <begin position="157"/>
        <end position="265"/>
    </location>
</feature>
<dbReference type="RefSeq" id="WP_117312929.1">
    <property type="nucleotide sequence ID" value="NZ_JBHRUJ010000017.1"/>
</dbReference>
<accession>A0ABV7KSH0</accession>
<dbReference type="InterPro" id="IPR022123">
    <property type="entry name" value="DUF3658"/>
</dbReference>
<sequence length="274" mass="31275">MNHFVVGESAAGSLKLAFRGKNHQIYPLSLDLSLGPIAAIHEEEGIQRHVDWLRSSFTFEDDYFGHQEETYRQTLEKIKSLKDGDQATIWTGENTAEQIGLRLVCFLMANKKVDLSVVNTAEAMNELMRDSDIEVEIRHSGECNNKQMAHFFKHSRTRLPNAETVALADDMLKLLSSTSLLRSWKNGEILDAEETRDDSFILKCVRGQKEKNLNDGFVKATRIVGEVLGHSYHIYSDAWIDYRLRSLTRSGQLISRGDLRSMRSYDVRLAHEEV</sequence>
<name>A0ABV7KSH0_PLAOK</name>
<proteinExistence type="predicted"/>
<gene>
    <name evidence="3" type="ORF">ACFOEJ_15160</name>
</gene>